<dbReference type="RefSeq" id="WP_377243619.1">
    <property type="nucleotide sequence ID" value="NZ_JBHLUH010000003.1"/>
</dbReference>
<evidence type="ECO:0000256" key="1">
    <source>
        <dbReference type="ARBA" id="ARBA00007689"/>
    </source>
</evidence>
<dbReference type="Pfam" id="PF03795">
    <property type="entry name" value="YCII"/>
    <property type="match status" value="1"/>
</dbReference>
<dbReference type="EMBL" id="JBHLUH010000003">
    <property type="protein sequence ID" value="MFC0526176.1"/>
    <property type="molecule type" value="Genomic_DNA"/>
</dbReference>
<comment type="caution">
    <text evidence="3">The sequence shown here is derived from an EMBL/GenBank/DDBJ whole genome shotgun (WGS) entry which is preliminary data.</text>
</comment>
<dbReference type="InterPro" id="IPR005545">
    <property type="entry name" value="YCII"/>
</dbReference>
<sequence>MKYVCLFYADEARVLAMSQAEVDALIDETTALEEDLRASGQLVVGQALEQVESAVTVRVRDGRLSATDGPFAETNEQLGGFMLIEARDLDEAIQIAGRIPSARLGSIEVRPAFDLMREHS</sequence>
<reference evidence="3 4" key="1">
    <citation type="submission" date="2024-09" db="EMBL/GenBank/DDBJ databases">
        <authorList>
            <person name="Sun Q."/>
            <person name="Mori K."/>
        </authorList>
    </citation>
    <scope>NUCLEOTIDE SEQUENCE [LARGE SCALE GENOMIC DNA]</scope>
    <source>
        <strain evidence="3 4">TBRC 3947</strain>
    </source>
</reference>
<proteinExistence type="inferred from homology"/>
<dbReference type="PANTHER" id="PTHR35174">
    <property type="entry name" value="BLL7171 PROTEIN-RELATED"/>
    <property type="match status" value="1"/>
</dbReference>
<dbReference type="Proteomes" id="UP001589867">
    <property type="component" value="Unassembled WGS sequence"/>
</dbReference>
<dbReference type="PANTHER" id="PTHR35174:SF3">
    <property type="entry name" value="BLL7171 PROTEIN"/>
    <property type="match status" value="1"/>
</dbReference>
<dbReference type="SUPFAM" id="SSF54909">
    <property type="entry name" value="Dimeric alpha+beta barrel"/>
    <property type="match status" value="1"/>
</dbReference>
<gene>
    <name evidence="3" type="ORF">ACFFIA_00660</name>
</gene>
<name>A0ABV6LUU5_9ACTN</name>
<dbReference type="InterPro" id="IPR011008">
    <property type="entry name" value="Dimeric_a/b-barrel"/>
</dbReference>
<organism evidence="3 4">
    <name type="scientific">Phytohabitans kaempferiae</name>
    <dbReference type="NCBI Taxonomy" id="1620943"/>
    <lineage>
        <taxon>Bacteria</taxon>
        <taxon>Bacillati</taxon>
        <taxon>Actinomycetota</taxon>
        <taxon>Actinomycetes</taxon>
        <taxon>Micromonosporales</taxon>
        <taxon>Micromonosporaceae</taxon>
    </lineage>
</organism>
<protein>
    <submittedName>
        <fullName evidence="3">YciI family protein</fullName>
    </submittedName>
</protein>
<comment type="similarity">
    <text evidence="1">Belongs to the YciI family.</text>
</comment>
<keyword evidence="4" id="KW-1185">Reference proteome</keyword>
<accession>A0ABV6LUU5</accession>
<dbReference type="Gene3D" id="3.30.70.1060">
    <property type="entry name" value="Dimeric alpha+beta barrel"/>
    <property type="match status" value="1"/>
</dbReference>
<evidence type="ECO:0000313" key="3">
    <source>
        <dbReference type="EMBL" id="MFC0526176.1"/>
    </source>
</evidence>
<evidence type="ECO:0000313" key="4">
    <source>
        <dbReference type="Proteomes" id="UP001589867"/>
    </source>
</evidence>
<evidence type="ECO:0000259" key="2">
    <source>
        <dbReference type="Pfam" id="PF03795"/>
    </source>
</evidence>
<feature type="domain" description="YCII-related" evidence="2">
    <location>
        <begin position="1"/>
        <end position="113"/>
    </location>
</feature>